<dbReference type="Proteomes" id="UP000182409">
    <property type="component" value="Unassembled WGS sequence"/>
</dbReference>
<evidence type="ECO:0000256" key="2">
    <source>
        <dbReference type="SAM" id="SignalP"/>
    </source>
</evidence>
<dbReference type="RefSeq" id="WP_074654582.1">
    <property type="nucleotide sequence ID" value="NZ_FNSD01000001.1"/>
</dbReference>
<sequence length="238" mass="25066">MRIARPASSRFGTALAAALFVASGVATARAQMLGQPQGQPAPPQIQSGPPQNGNVYNGNDGSSYGSMQQAAPLPPPPGPPPPAGWVPTFDSVLTSAASQTAFTFDRNLLGLTDSFFAGTDAETRRVVAGLNSISVRTFHAHDYARYDPGALAMIDGQYRAAGWKHLVNANAKGATTITDLWLHFTGANINGVTVLNRGDRNMTVINVDCTLRPLDLLHLGGHFGIPKVDENAVMVPAH</sequence>
<accession>A0A1H4Q6S7</accession>
<dbReference type="OrthoDB" id="117939at2"/>
<name>A0A1H4Q6S7_9BACT</name>
<feature type="signal peptide" evidence="2">
    <location>
        <begin position="1"/>
        <end position="30"/>
    </location>
</feature>
<gene>
    <name evidence="3" type="ORF">SAMN05443244_2783</name>
</gene>
<reference evidence="3 4" key="1">
    <citation type="submission" date="2016-10" db="EMBL/GenBank/DDBJ databases">
        <authorList>
            <person name="de Groot N.N."/>
        </authorList>
    </citation>
    <scope>NUCLEOTIDE SEQUENCE [LARGE SCALE GENOMIC DNA]</scope>
    <source>
        <strain evidence="3 4">AB35.6</strain>
    </source>
</reference>
<organism evidence="3 4">
    <name type="scientific">Terriglobus roseus</name>
    <dbReference type="NCBI Taxonomy" id="392734"/>
    <lineage>
        <taxon>Bacteria</taxon>
        <taxon>Pseudomonadati</taxon>
        <taxon>Acidobacteriota</taxon>
        <taxon>Terriglobia</taxon>
        <taxon>Terriglobales</taxon>
        <taxon>Acidobacteriaceae</taxon>
        <taxon>Terriglobus</taxon>
    </lineage>
</organism>
<evidence type="ECO:0000313" key="3">
    <source>
        <dbReference type="EMBL" id="SEC15325.1"/>
    </source>
</evidence>
<feature type="compositionally biased region" description="Low complexity" evidence="1">
    <location>
        <begin position="34"/>
        <end position="51"/>
    </location>
</feature>
<protein>
    <submittedName>
        <fullName evidence="3">Uncharacterized protein</fullName>
    </submittedName>
</protein>
<feature type="compositionally biased region" description="Polar residues" evidence="1">
    <location>
        <begin position="52"/>
        <end position="69"/>
    </location>
</feature>
<proteinExistence type="predicted"/>
<evidence type="ECO:0000313" key="4">
    <source>
        <dbReference type="Proteomes" id="UP000182409"/>
    </source>
</evidence>
<evidence type="ECO:0000256" key="1">
    <source>
        <dbReference type="SAM" id="MobiDB-lite"/>
    </source>
</evidence>
<dbReference type="AlphaFoldDB" id="A0A1H4Q6S7"/>
<feature type="compositionally biased region" description="Pro residues" evidence="1">
    <location>
        <begin position="72"/>
        <end position="84"/>
    </location>
</feature>
<dbReference type="EMBL" id="FNSD01000001">
    <property type="protein sequence ID" value="SEC15325.1"/>
    <property type="molecule type" value="Genomic_DNA"/>
</dbReference>
<keyword evidence="2" id="KW-0732">Signal</keyword>
<feature type="region of interest" description="Disordered" evidence="1">
    <location>
        <begin position="32"/>
        <end position="84"/>
    </location>
</feature>
<feature type="chain" id="PRO_5010300061" evidence="2">
    <location>
        <begin position="31"/>
        <end position="238"/>
    </location>
</feature>